<evidence type="ECO:0000313" key="3">
    <source>
        <dbReference type="Proteomes" id="UP001300012"/>
    </source>
</evidence>
<dbReference type="PROSITE" id="PS51272">
    <property type="entry name" value="SLH"/>
    <property type="match status" value="1"/>
</dbReference>
<evidence type="ECO:0000313" key="2">
    <source>
        <dbReference type="EMBL" id="MCR8634275.1"/>
    </source>
</evidence>
<dbReference type="EMBL" id="JANQBD010000019">
    <property type="protein sequence ID" value="MCR8634275.1"/>
    <property type="molecule type" value="Genomic_DNA"/>
</dbReference>
<sequence length="68" mass="7158">MVMRAAGIQKGTGAVSFVDSAQISSWAQAAVAAVQEKEIIAGYYDGSFKPQNLVTRAEAVTVIVKSLK</sequence>
<feature type="domain" description="SLH" evidence="1">
    <location>
        <begin position="14"/>
        <end position="68"/>
    </location>
</feature>
<dbReference type="InterPro" id="IPR001119">
    <property type="entry name" value="SLH_dom"/>
</dbReference>
<dbReference type="RefSeq" id="WP_258215839.1">
    <property type="nucleotide sequence ID" value="NZ_JANQBD010000019.1"/>
</dbReference>
<comment type="caution">
    <text evidence="2">The sequence shown here is derived from an EMBL/GenBank/DDBJ whole genome shotgun (WGS) entry which is preliminary data.</text>
</comment>
<organism evidence="2 3">
    <name type="scientific">Paenibacillus radicis</name>
    <name type="common">ex Xue et al. 2023</name>
    <dbReference type="NCBI Taxonomy" id="2972489"/>
    <lineage>
        <taxon>Bacteria</taxon>
        <taxon>Bacillati</taxon>
        <taxon>Bacillota</taxon>
        <taxon>Bacilli</taxon>
        <taxon>Bacillales</taxon>
        <taxon>Paenibacillaceae</taxon>
        <taxon>Paenibacillus</taxon>
    </lineage>
</organism>
<gene>
    <name evidence="2" type="ORF">NV381_24080</name>
</gene>
<dbReference type="Proteomes" id="UP001300012">
    <property type="component" value="Unassembled WGS sequence"/>
</dbReference>
<evidence type="ECO:0000259" key="1">
    <source>
        <dbReference type="PROSITE" id="PS51272"/>
    </source>
</evidence>
<keyword evidence="3" id="KW-1185">Reference proteome</keyword>
<accession>A0ABT1YQM3</accession>
<proteinExistence type="predicted"/>
<name>A0ABT1YQM3_9BACL</name>
<protein>
    <submittedName>
        <fullName evidence="2">S-layer homology domain-containing protein</fullName>
    </submittedName>
</protein>
<reference evidence="2 3" key="1">
    <citation type="submission" date="2022-08" db="EMBL/GenBank/DDBJ databases">
        <title>Paenibacillus endoradicis sp. nov., Paenibacillus radicibacter sp. nov and Paenibacillus pararadicis sp. nov., three cold-adapted plant growth-promoting bacteria isolated from root of Larix gmelinii in Great Khingan.</title>
        <authorList>
            <person name="Xue H."/>
        </authorList>
    </citation>
    <scope>NUCLEOTIDE SEQUENCE [LARGE SCALE GENOMIC DNA]</scope>
    <source>
        <strain evidence="2 3">N5-1-1-5</strain>
    </source>
</reference>
<dbReference type="Pfam" id="PF00395">
    <property type="entry name" value="SLH"/>
    <property type="match status" value="1"/>
</dbReference>